<dbReference type="GeneID" id="19302641"/>
<feature type="compositionally biased region" description="Pro residues" evidence="1">
    <location>
        <begin position="63"/>
        <end position="73"/>
    </location>
</feature>
<evidence type="ECO:0000313" key="3">
    <source>
        <dbReference type="Proteomes" id="UP000030669"/>
    </source>
</evidence>
<sequence>MKSDAPQQTSIKAATKAAVAEPTRRRSARLSDAPASIAEQTTPTTTAPTTEHRPELTMEHPPEPTTAPPPLPAPRAQAAQPAHPTVSPESSGAVSTANVHEGSPPPMTTNARNSSHPPAHSQTYAQAATRNRAPDTIAPAQREPAGQLFTPASGQELVALSNPMPHTMDVDASGGTTTPATHTATPQPATGVRKRCPN</sequence>
<feature type="compositionally biased region" description="Polar residues" evidence="1">
    <location>
        <begin position="108"/>
        <end position="129"/>
    </location>
</feature>
<accession>S7PVZ5</accession>
<dbReference type="RefSeq" id="XP_007870125.1">
    <property type="nucleotide sequence ID" value="XM_007871934.1"/>
</dbReference>
<keyword evidence="3" id="KW-1185">Reference proteome</keyword>
<proteinExistence type="predicted"/>
<dbReference type="HOGENOM" id="CLU_1378251_0_0_1"/>
<protein>
    <submittedName>
        <fullName evidence="2">Uncharacterized protein</fullName>
    </submittedName>
</protein>
<dbReference type="Proteomes" id="UP000030669">
    <property type="component" value="Unassembled WGS sequence"/>
</dbReference>
<feature type="compositionally biased region" description="Low complexity" evidence="1">
    <location>
        <begin position="174"/>
        <end position="191"/>
    </location>
</feature>
<dbReference type="EMBL" id="KB469310">
    <property type="protein sequence ID" value="EPQ51688.1"/>
    <property type="molecule type" value="Genomic_DNA"/>
</dbReference>
<feature type="compositionally biased region" description="Polar residues" evidence="1">
    <location>
        <begin position="87"/>
        <end position="98"/>
    </location>
</feature>
<feature type="compositionally biased region" description="Basic and acidic residues" evidence="1">
    <location>
        <begin position="50"/>
        <end position="62"/>
    </location>
</feature>
<dbReference type="AlphaFoldDB" id="S7PVZ5"/>
<feature type="compositionally biased region" description="Low complexity" evidence="1">
    <location>
        <begin position="74"/>
        <end position="84"/>
    </location>
</feature>
<reference evidence="2 3" key="1">
    <citation type="journal article" date="2012" name="Science">
        <title>The Paleozoic origin of enzymatic lignin decomposition reconstructed from 31 fungal genomes.</title>
        <authorList>
            <person name="Floudas D."/>
            <person name="Binder M."/>
            <person name="Riley R."/>
            <person name="Barry K."/>
            <person name="Blanchette R.A."/>
            <person name="Henrissat B."/>
            <person name="Martinez A.T."/>
            <person name="Otillar R."/>
            <person name="Spatafora J.W."/>
            <person name="Yadav J.S."/>
            <person name="Aerts A."/>
            <person name="Benoit I."/>
            <person name="Boyd A."/>
            <person name="Carlson A."/>
            <person name="Copeland A."/>
            <person name="Coutinho P.M."/>
            <person name="de Vries R.P."/>
            <person name="Ferreira P."/>
            <person name="Findley K."/>
            <person name="Foster B."/>
            <person name="Gaskell J."/>
            <person name="Glotzer D."/>
            <person name="Gorecki P."/>
            <person name="Heitman J."/>
            <person name="Hesse C."/>
            <person name="Hori C."/>
            <person name="Igarashi K."/>
            <person name="Jurgens J.A."/>
            <person name="Kallen N."/>
            <person name="Kersten P."/>
            <person name="Kohler A."/>
            <person name="Kuees U."/>
            <person name="Kumar T.K.A."/>
            <person name="Kuo A."/>
            <person name="LaButti K."/>
            <person name="Larrondo L.F."/>
            <person name="Lindquist E."/>
            <person name="Ling A."/>
            <person name="Lombard V."/>
            <person name="Lucas S."/>
            <person name="Lundell T."/>
            <person name="Martin R."/>
            <person name="McLaughlin D.J."/>
            <person name="Morgenstern I."/>
            <person name="Morin E."/>
            <person name="Murat C."/>
            <person name="Nagy L.G."/>
            <person name="Nolan M."/>
            <person name="Ohm R.A."/>
            <person name="Patyshakuliyeva A."/>
            <person name="Rokas A."/>
            <person name="Ruiz-Duenas F.J."/>
            <person name="Sabat G."/>
            <person name="Salamov A."/>
            <person name="Samejima M."/>
            <person name="Schmutz J."/>
            <person name="Slot J.C."/>
            <person name="St John F."/>
            <person name="Stenlid J."/>
            <person name="Sun H."/>
            <person name="Sun S."/>
            <person name="Syed K."/>
            <person name="Tsang A."/>
            <person name="Wiebenga A."/>
            <person name="Young D."/>
            <person name="Pisabarro A."/>
            <person name="Eastwood D.C."/>
            <person name="Martin F."/>
            <person name="Cullen D."/>
            <person name="Grigoriev I.V."/>
            <person name="Hibbett D.S."/>
        </authorList>
    </citation>
    <scope>NUCLEOTIDE SEQUENCE [LARGE SCALE GENOMIC DNA]</scope>
    <source>
        <strain evidence="2 3">ATCC 11539</strain>
    </source>
</reference>
<evidence type="ECO:0000313" key="2">
    <source>
        <dbReference type="EMBL" id="EPQ51688.1"/>
    </source>
</evidence>
<feature type="region of interest" description="Disordered" evidence="1">
    <location>
        <begin position="164"/>
        <end position="198"/>
    </location>
</feature>
<feature type="compositionally biased region" description="Polar residues" evidence="1">
    <location>
        <begin position="1"/>
        <end position="12"/>
    </location>
</feature>
<feature type="region of interest" description="Disordered" evidence="1">
    <location>
        <begin position="1"/>
        <end position="147"/>
    </location>
</feature>
<organism evidence="2 3">
    <name type="scientific">Gloeophyllum trabeum (strain ATCC 11539 / FP-39264 / Madison 617)</name>
    <name type="common">Brown rot fungus</name>
    <dbReference type="NCBI Taxonomy" id="670483"/>
    <lineage>
        <taxon>Eukaryota</taxon>
        <taxon>Fungi</taxon>
        <taxon>Dikarya</taxon>
        <taxon>Basidiomycota</taxon>
        <taxon>Agaricomycotina</taxon>
        <taxon>Agaricomycetes</taxon>
        <taxon>Gloeophyllales</taxon>
        <taxon>Gloeophyllaceae</taxon>
        <taxon>Gloeophyllum</taxon>
    </lineage>
</organism>
<name>S7PVZ5_GLOTA</name>
<evidence type="ECO:0000256" key="1">
    <source>
        <dbReference type="SAM" id="MobiDB-lite"/>
    </source>
</evidence>
<gene>
    <name evidence="2" type="ORF">GLOTRDRAFT_133056</name>
</gene>
<dbReference type="KEGG" id="gtr:GLOTRDRAFT_133056"/>